<dbReference type="AlphaFoldDB" id="A0A8C9HE09"/>
<dbReference type="InterPro" id="IPR018154">
    <property type="entry name" value="TLV/ENV_coat_polyprotein"/>
</dbReference>
<accession>A0A8C9HE09</accession>
<dbReference type="Pfam" id="PF00429">
    <property type="entry name" value="TLV_coat"/>
    <property type="match status" value="1"/>
</dbReference>
<dbReference type="PANTHER" id="PTHR10424">
    <property type="entry name" value="VIRAL ENVELOPE PROTEIN"/>
    <property type="match status" value="1"/>
</dbReference>
<keyword evidence="3" id="KW-0812">Transmembrane</keyword>
<evidence type="ECO:0000256" key="1">
    <source>
        <dbReference type="ARBA" id="ARBA00023157"/>
    </source>
</evidence>
<dbReference type="CDD" id="cd09851">
    <property type="entry name" value="HTLV-1-like_HR1-HR2"/>
    <property type="match status" value="1"/>
</dbReference>
<evidence type="ECO:0000313" key="4">
    <source>
        <dbReference type="Ensembl" id="ENSPTEP00000018568.1"/>
    </source>
</evidence>
<sequence>MATLLIKRTLVQQKSLPQNIQALQNLTLAIQAQEQALQDQLHSSNKDPFSWLKLVCQGLNLTQAANLTNLSHCFLCAALERAPLVAVPLPTAFKATTNSMGTSQKPFLLQVPLYQSPESPILPFCYSIPNTSWCNYTQPPAKTQTAPIGGYFWCNKTLFKVLNHTSIGQSLCVPVSLVPSLTLYSKAEVAELVIQFNPPPNDLQKRAVFLPLVVRVSLAASLVASGLGTGALAHSVQSTQSLAAQIREAIEASAESLASLQRRITSVAQVAAQNRRALDLLTAEKGGTCLFLGEECCYYVNESGLVDTNIQTLNRIKAELKTYNIPFTPRPLVWLLPVIQQMLLFLIPILILFCLMSRSCFNQISPSQSSRDHARHLQPDASSSVRPNTNHRPQPQRHPLTAGSSQTDHGAPYHYYQ</sequence>
<reference evidence="4" key="2">
    <citation type="submission" date="2025-09" db="UniProtKB">
        <authorList>
            <consortium name="Ensembl"/>
        </authorList>
    </citation>
    <scope>IDENTIFICATION</scope>
</reference>
<proteinExistence type="predicted"/>
<feature type="region of interest" description="Disordered" evidence="2">
    <location>
        <begin position="367"/>
        <end position="411"/>
    </location>
</feature>
<feature type="compositionally biased region" description="Polar residues" evidence="2">
    <location>
        <begin position="380"/>
        <end position="393"/>
    </location>
</feature>
<keyword evidence="1" id="KW-1015">Disulfide bond</keyword>
<dbReference type="Gene3D" id="1.10.287.210">
    <property type="match status" value="1"/>
</dbReference>
<reference evidence="4" key="1">
    <citation type="submission" date="2025-08" db="UniProtKB">
        <authorList>
            <consortium name="Ensembl"/>
        </authorList>
    </citation>
    <scope>IDENTIFICATION</scope>
</reference>
<protein>
    <submittedName>
        <fullName evidence="4">Uncharacterized protein</fullName>
    </submittedName>
</protein>
<evidence type="ECO:0000313" key="5">
    <source>
        <dbReference type="Proteomes" id="UP000694416"/>
    </source>
</evidence>
<dbReference type="Ensembl" id="ENSPTET00000027202.1">
    <property type="protein sequence ID" value="ENSPTEP00000018568.1"/>
    <property type="gene ID" value="ENSPTEG00000019971.1"/>
</dbReference>
<evidence type="ECO:0000256" key="3">
    <source>
        <dbReference type="SAM" id="Phobius"/>
    </source>
</evidence>
<name>A0A8C9HE09_9PRIM</name>
<dbReference type="SUPFAM" id="SSF58069">
    <property type="entry name" value="Virus ectodomain"/>
    <property type="match status" value="1"/>
</dbReference>
<organism evidence="4 5">
    <name type="scientific">Piliocolobus tephrosceles</name>
    <name type="common">Ugandan red Colobus</name>
    <dbReference type="NCBI Taxonomy" id="591936"/>
    <lineage>
        <taxon>Eukaryota</taxon>
        <taxon>Metazoa</taxon>
        <taxon>Chordata</taxon>
        <taxon>Craniata</taxon>
        <taxon>Vertebrata</taxon>
        <taxon>Euteleostomi</taxon>
        <taxon>Mammalia</taxon>
        <taxon>Eutheria</taxon>
        <taxon>Euarchontoglires</taxon>
        <taxon>Primates</taxon>
        <taxon>Haplorrhini</taxon>
        <taxon>Catarrhini</taxon>
        <taxon>Cercopithecidae</taxon>
        <taxon>Colobinae</taxon>
        <taxon>Piliocolobus</taxon>
    </lineage>
</organism>
<feature type="transmembrane region" description="Helical" evidence="3">
    <location>
        <begin position="332"/>
        <end position="355"/>
    </location>
</feature>
<dbReference type="Proteomes" id="UP000694416">
    <property type="component" value="Unplaced"/>
</dbReference>
<dbReference type="PANTHER" id="PTHR10424:SF73">
    <property type="entry name" value="ENDOGENOUS RETROVIRUS GROUP FC1 ENV POLYPROTEIN-RELATED"/>
    <property type="match status" value="1"/>
</dbReference>
<keyword evidence="5" id="KW-1185">Reference proteome</keyword>
<keyword evidence="3" id="KW-0472">Membrane</keyword>
<evidence type="ECO:0000256" key="2">
    <source>
        <dbReference type="SAM" id="MobiDB-lite"/>
    </source>
</evidence>
<keyword evidence="3" id="KW-1133">Transmembrane helix</keyword>